<dbReference type="EMBL" id="JBHTOD010000001">
    <property type="protein sequence ID" value="MFD1454419.1"/>
    <property type="molecule type" value="Genomic_DNA"/>
</dbReference>
<proteinExistence type="predicted"/>
<comment type="caution">
    <text evidence="1">The sequence shown here is derived from an EMBL/GenBank/DDBJ whole genome shotgun (WGS) entry which is preliminary data.</text>
</comment>
<accession>A0ABW4CYQ6</accession>
<protein>
    <recommendedName>
        <fullName evidence="3">TnpV protein</fullName>
    </recommendedName>
</protein>
<evidence type="ECO:0008006" key="3">
    <source>
        <dbReference type="Google" id="ProtNLM"/>
    </source>
</evidence>
<keyword evidence="2" id="KW-1185">Reference proteome</keyword>
<sequence>MTEILTVIRDFTVYGNRDEDQVPYGLDLPKISAQFVGVSPAMAFDVHNQPKLARDKERQLRKIETAIRTEFEADIANLGSDDLNANLATMQHLLTTFKERLEQDFLVKDQLDLESLTTHGEWLAYWQEDAPMVKAKEQQQENMPNDF</sequence>
<dbReference type="Proteomes" id="UP001597189">
    <property type="component" value="Unassembled WGS sequence"/>
</dbReference>
<dbReference type="RefSeq" id="WP_203642295.1">
    <property type="nucleotide sequence ID" value="NZ_BOLN01000001.1"/>
</dbReference>
<organism evidence="1 2">
    <name type="scientific">Levilactobacillus lanxiensis</name>
    <dbReference type="NCBI Taxonomy" id="2799568"/>
    <lineage>
        <taxon>Bacteria</taxon>
        <taxon>Bacillati</taxon>
        <taxon>Bacillota</taxon>
        <taxon>Bacilli</taxon>
        <taxon>Lactobacillales</taxon>
        <taxon>Lactobacillaceae</taxon>
        <taxon>Levilactobacillus</taxon>
    </lineage>
</organism>
<evidence type="ECO:0000313" key="2">
    <source>
        <dbReference type="Proteomes" id="UP001597189"/>
    </source>
</evidence>
<reference evidence="2" key="1">
    <citation type="journal article" date="2019" name="Int. J. Syst. Evol. Microbiol.">
        <title>The Global Catalogue of Microorganisms (GCM) 10K type strain sequencing project: providing services to taxonomists for standard genome sequencing and annotation.</title>
        <authorList>
            <consortium name="The Broad Institute Genomics Platform"/>
            <consortium name="The Broad Institute Genome Sequencing Center for Infectious Disease"/>
            <person name="Wu L."/>
            <person name="Ma J."/>
        </authorList>
    </citation>
    <scope>NUCLEOTIDE SEQUENCE [LARGE SCALE GENOMIC DNA]</scope>
    <source>
        <strain evidence="2">CCM 8979</strain>
    </source>
</reference>
<gene>
    <name evidence="1" type="ORF">ACFQ44_01840</name>
</gene>
<evidence type="ECO:0000313" key="1">
    <source>
        <dbReference type="EMBL" id="MFD1454419.1"/>
    </source>
</evidence>
<name>A0ABW4CYQ6_9LACO</name>